<dbReference type="PANTHER" id="PTHR45649">
    <property type="entry name" value="AMINO-ACID PERMEASE BAT1"/>
    <property type="match status" value="1"/>
</dbReference>
<name>A0A1L7VS33_FUSPR</name>
<keyword evidence="2" id="KW-0813">Transport</keyword>
<evidence type="ECO:0000313" key="7">
    <source>
        <dbReference type="EMBL" id="CZR42856.1"/>
    </source>
</evidence>
<feature type="transmembrane region" description="Helical" evidence="6">
    <location>
        <begin position="173"/>
        <end position="191"/>
    </location>
</feature>
<feature type="transmembrane region" description="Helical" evidence="6">
    <location>
        <begin position="252"/>
        <end position="273"/>
    </location>
</feature>
<feature type="transmembrane region" description="Helical" evidence="6">
    <location>
        <begin position="354"/>
        <end position="376"/>
    </location>
</feature>
<feature type="transmembrane region" description="Helical" evidence="6">
    <location>
        <begin position="53"/>
        <end position="71"/>
    </location>
</feature>
<keyword evidence="8" id="KW-1185">Reference proteome</keyword>
<reference evidence="8" key="1">
    <citation type="journal article" date="2016" name="Genome Biol. Evol.">
        <title>Comparative 'omics' of the Fusarium fujikuroi species complex highlights differences in genetic potential and metabolite synthesis.</title>
        <authorList>
            <person name="Niehaus E.-M."/>
            <person name="Muensterkoetter M."/>
            <person name="Proctor R.H."/>
            <person name="Brown D.W."/>
            <person name="Sharon A."/>
            <person name="Idan Y."/>
            <person name="Oren-Young L."/>
            <person name="Sieber C.M."/>
            <person name="Novak O."/>
            <person name="Pencik A."/>
            <person name="Tarkowska D."/>
            <person name="Hromadova K."/>
            <person name="Freeman S."/>
            <person name="Maymon M."/>
            <person name="Elazar M."/>
            <person name="Youssef S.A."/>
            <person name="El-Shabrawy E.S.M."/>
            <person name="Shalaby A.B.A."/>
            <person name="Houterman P."/>
            <person name="Brock N.L."/>
            <person name="Burkhardt I."/>
            <person name="Tsavkelova E.A."/>
            <person name="Dickschat J.S."/>
            <person name="Galuszka P."/>
            <person name="Gueldener U."/>
            <person name="Tudzynski B."/>
        </authorList>
    </citation>
    <scope>NUCLEOTIDE SEQUENCE [LARGE SCALE GENOMIC DNA]</scope>
    <source>
        <strain evidence="8">ET1</strain>
    </source>
</reference>
<keyword evidence="5 6" id="KW-0472">Membrane</keyword>
<comment type="subcellular location">
    <subcellularLocation>
        <location evidence="1">Membrane</location>
        <topology evidence="1">Multi-pass membrane protein</topology>
    </subcellularLocation>
</comment>
<evidence type="ECO:0008006" key="9">
    <source>
        <dbReference type="Google" id="ProtNLM"/>
    </source>
</evidence>
<feature type="transmembrane region" description="Helical" evidence="6">
    <location>
        <begin position="17"/>
        <end position="41"/>
    </location>
</feature>
<feature type="transmembrane region" description="Helical" evidence="6">
    <location>
        <begin position="142"/>
        <end position="161"/>
    </location>
</feature>
<evidence type="ECO:0000256" key="5">
    <source>
        <dbReference type="ARBA" id="ARBA00023136"/>
    </source>
</evidence>
<feature type="transmembrane region" description="Helical" evidence="6">
    <location>
        <begin position="211"/>
        <end position="232"/>
    </location>
</feature>
<dbReference type="Pfam" id="PF13520">
    <property type="entry name" value="AA_permease_2"/>
    <property type="match status" value="1"/>
</dbReference>
<dbReference type="EMBL" id="FJOF01000006">
    <property type="protein sequence ID" value="CZR42856.1"/>
    <property type="molecule type" value="Genomic_DNA"/>
</dbReference>
<keyword evidence="4 6" id="KW-1133">Transmembrane helix</keyword>
<keyword evidence="3 6" id="KW-0812">Transmembrane</keyword>
<evidence type="ECO:0000256" key="1">
    <source>
        <dbReference type="ARBA" id="ARBA00004141"/>
    </source>
</evidence>
<feature type="transmembrane region" description="Helical" evidence="6">
    <location>
        <begin position="455"/>
        <end position="473"/>
    </location>
</feature>
<gene>
    <name evidence="7" type="ORF">FPRO_10159</name>
</gene>
<evidence type="ECO:0000256" key="2">
    <source>
        <dbReference type="ARBA" id="ARBA00022448"/>
    </source>
</evidence>
<dbReference type="Gene3D" id="1.20.1740.10">
    <property type="entry name" value="Amino acid/polyamine transporter I"/>
    <property type="match status" value="1"/>
</dbReference>
<feature type="transmembrane region" description="Helical" evidence="6">
    <location>
        <begin position="105"/>
        <end position="130"/>
    </location>
</feature>
<dbReference type="RefSeq" id="XP_031083447.1">
    <property type="nucleotide sequence ID" value="XM_031233630.1"/>
</dbReference>
<dbReference type="PANTHER" id="PTHR45649:SF7">
    <property type="entry name" value="CHOLINE TRANSPORT PROTEIN"/>
    <property type="match status" value="1"/>
</dbReference>
<dbReference type="AlphaFoldDB" id="A0A1L7VS33"/>
<feature type="transmembrane region" description="Helical" evidence="6">
    <location>
        <begin position="425"/>
        <end position="443"/>
    </location>
</feature>
<evidence type="ECO:0000256" key="3">
    <source>
        <dbReference type="ARBA" id="ARBA00022692"/>
    </source>
</evidence>
<proteinExistence type="predicted"/>
<feature type="transmembrane region" description="Helical" evidence="6">
    <location>
        <begin position="293"/>
        <end position="317"/>
    </location>
</feature>
<comment type="caution">
    <text evidence="7">The sequence shown here is derived from an EMBL/GenBank/DDBJ whole genome shotgun (WGS) entry which is preliminary data.</text>
</comment>
<accession>A0A1L7VS33</accession>
<dbReference type="GO" id="GO:0022857">
    <property type="term" value="F:transmembrane transporter activity"/>
    <property type="evidence" value="ECO:0007669"/>
    <property type="project" value="InterPro"/>
</dbReference>
<dbReference type="PIRSF" id="PIRSF006060">
    <property type="entry name" value="AA_transporter"/>
    <property type="match status" value="1"/>
</dbReference>
<dbReference type="Proteomes" id="UP000183971">
    <property type="component" value="Unassembled WGS sequence"/>
</dbReference>
<dbReference type="InterPro" id="IPR002293">
    <property type="entry name" value="AA/rel_permease1"/>
</dbReference>
<evidence type="ECO:0000313" key="8">
    <source>
        <dbReference type="Proteomes" id="UP000183971"/>
    </source>
</evidence>
<dbReference type="GO" id="GO:0016020">
    <property type="term" value="C:membrane"/>
    <property type="evidence" value="ECO:0007669"/>
    <property type="project" value="UniProtKB-SubCell"/>
</dbReference>
<evidence type="ECO:0000256" key="4">
    <source>
        <dbReference type="ARBA" id="ARBA00022989"/>
    </source>
</evidence>
<dbReference type="VEuPathDB" id="FungiDB:FPRO_10159"/>
<protein>
    <recommendedName>
        <fullName evidence="9">Choline transport protein</fullName>
    </recommendedName>
</protein>
<sequence>MATQINSSQGQHLPHTFGLWSGISIGWLTINSFGGISFILFISLSAGGLPTLIYGYTASSLCVMCIMLVFAQCSARFATAGGAYHYAVFLTPEKYKRQVAYPLGWLNYAGWVLTHAACCAVTATLFLGLINLCDADFDVTVRWRLFVAYMIVAMGCWLVNLFGLRGIPTLENIGCWATAIGFVAFSVLLLVKAPKASASFVFVETSNRTGYSSTGFAVLLGLMNSFSTLMGLDGPAHLAEEIPQPKRFLPRIMIIVILSQFAIGLVWILVLGFSVKDLDAIVATSTGVPVLEIIRLATGSRAAAIVFCCILLVNMVASSLGSAITMSRQGYAFARDNGLFWNDKLVHLSPHTNLPVWSINLSCVIVFAIGLIYLFSLTAFNAIIGAQAVCQIISFGFPALILLLTKRSMLLPSPRWDFGGWSNPVYIVAILYSVLVIIVAFIPQTHPVTADTMNYTVLIMTCLAVAMIAGWLLEGRGKFSPLNNVDIDSDIQVIEGLEEDVEQCVQDKRQKAHVKAHDQAA</sequence>
<organism evidence="7 8">
    <name type="scientific">Fusarium proliferatum (strain ET1)</name>
    <name type="common">Orchid endophyte fungus</name>
    <dbReference type="NCBI Taxonomy" id="1227346"/>
    <lineage>
        <taxon>Eukaryota</taxon>
        <taxon>Fungi</taxon>
        <taxon>Dikarya</taxon>
        <taxon>Ascomycota</taxon>
        <taxon>Pezizomycotina</taxon>
        <taxon>Sordariomycetes</taxon>
        <taxon>Hypocreomycetidae</taxon>
        <taxon>Hypocreales</taxon>
        <taxon>Nectriaceae</taxon>
        <taxon>Fusarium</taxon>
        <taxon>Fusarium fujikuroi species complex</taxon>
    </lineage>
</organism>
<evidence type="ECO:0000256" key="6">
    <source>
        <dbReference type="SAM" id="Phobius"/>
    </source>
</evidence>
<feature type="transmembrane region" description="Helical" evidence="6">
    <location>
        <begin position="382"/>
        <end position="404"/>
    </location>
</feature>
<dbReference type="GeneID" id="42055031"/>